<dbReference type="RefSeq" id="WP_065993639.1">
    <property type="nucleotide sequence ID" value="NZ_CP029397.2"/>
</dbReference>
<comment type="subunit">
    <text evidence="9">Homodimer.</text>
</comment>
<comment type="function">
    <text evidence="9">Catalyzes the NADPH-dependent reduction of glutamyl-tRNA(Glu) to glutamate 1-semialdehyde (GSA).</text>
</comment>
<dbReference type="PIRSF" id="PIRSF000445">
    <property type="entry name" value="4pyrrol_synth_GluRdtase"/>
    <property type="match status" value="1"/>
</dbReference>
<evidence type="ECO:0000256" key="7">
    <source>
        <dbReference type="ARBA" id="ARBA00047464"/>
    </source>
</evidence>
<sequence>MSFFALGVNHQTASVELREKVAFNPERLTTLLTEQYQHHKMNDMVVVSTCNRTEVYAMAENADMVLDWLAQTNGIDVKQLSNHVYRYENSDAVSHLMRVASGLDSLMLGEPQILGQVKTALALAKDAKVVSQNLNQIFEYAFYAAKRVRSETAVGSHAVSMGYAVAQLALQVFSQPAKLTVMVVAAGEMNSLVAKHLAEMGVAKILICNRGRERAEKLAQEIAHRVEVEIIPFSELAENLYRADVISSCTGSLYQVISFADVKAALKKRRYQQMLLVDLAVPRDIDSKVESLDGVYLYGVDDLQSVIDENLAHRRQAAVEAEVMVNQLVTQLVTQQKINDAGETIHHYRQQGEQLSQLELIYALQRIQAGEDAATVLQEFNHRLTQKLLHPTSILLRHAAKDEDPSHFEWLKENIQDIFENTRQVKVKT</sequence>
<dbReference type="Pfam" id="PF00745">
    <property type="entry name" value="GlutR_dimer"/>
    <property type="match status" value="1"/>
</dbReference>
<dbReference type="InterPro" id="IPR000343">
    <property type="entry name" value="4pyrrol_synth_GluRdtase"/>
</dbReference>
<dbReference type="Proteomes" id="UP000245977">
    <property type="component" value="Chromosome"/>
</dbReference>
<dbReference type="SUPFAM" id="SSF69742">
    <property type="entry name" value="Glutamyl tRNA-reductase catalytic, N-terminal domain"/>
    <property type="match status" value="1"/>
</dbReference>
<dbReference type="CDD" id="cd05213">
    <property type="entry name" value="NAD_bind_Glutamyl_tRNA_reduct"/>
    <property type="match status" value="1"/>
</dbReference>
<dbReference type="Pfam" id="PF05201">
    <property type="entry name" value="GlutR_N"/>
    <property type="match status" value="1"/>
</dbReference>
<comment type="pathway">
    <text evidence="1 9 14">Porphyrin-containing compound metabolism; protoporphyrin-IX biosynthesis; 5-aminolevulinate from L-glutamyl-tRNA(Glu): step 1/2.</text>
</comment>
<dbReference type="InterPro" id="IPR015895">
    <property type="entry name" value="4pyrrol_synth_GluRdtase_N"/>
</dbReference>
<keyword evidence="5 9" id="KW-0560">Oxidoreductase</keyword>
<dbReference type="GO" id="GO:0050661">
    <property type="term" value="F:NADP binding"/>
    <property type="evidence" value="ECO:0007669"/>
    <property type="project" value="InterPro"/>
</dbReference>
<dbReference type="InterPro" id="IPR036291">
    <property type="entry name" value="NAD(P)-bd_dom_sf"/>
</dbReference>
<dbReference type="InterPro" id="IPR036453">
    <property type="entry name" value="GluRdtase_dimer_dom_sf"/>
</dbReference>
<evidence type="ECO:0000256" key="8">
    <source>
        <dbReference type="ARBA" id="ARBA00068659"/>
    </source>
</evidence>
<organism evidence="18 19">
    <name type="scientific">Acinetobacter defluvii</name>
    <dbReference type="NCBI Taxonomy" id="1871111"/>
    <lineage>
        <taxon>Bacteria</taxon>
        <taxon>Pseudomonadati</taxon>
        <taxon>Pseudomonadota</taxon>
        <taxon>Gammaproteobacteria</taxon>
        <taxon>Moraxellales</taxon>
        <taxon>Moraxellaceae</taxon>
        <taxon>Acinetobacter</taxon>
    </lineage>
</organism>
<evidence type="ECO:0000259" key="16">
    <source>
        <dbReference type="Pfam" id="PF01488"/>
    </source>
</evidence>
<name>A0A2S2FBA8_9GAMM</name>
<dbReference type="FunFam" id="3.30.460.30:FF:000001">
    <property type="entry name" value="Glutamyl-tRNA reductase"/>
    <property type="match status" value="1"/>
</dbReference>
<dbReference type="Pfam" id="PF01488">
    <property type="entry name" value="Shikimate_DH"/>
    <property type="match status" value="1"/>
</dbReference>
<evidence type="ECO:0000259" key="15">
    <source>
        <dbReference type="Pfam" id="PF00745"/>
    </source>
</evidence>
<dbReference type="KEGG" id="adv:DJ533_06600"/>
<dbReference type="GO" id="GO:0019353">
    <property type="term" value="P:protoporphyrinogen IX biosynthetic process from glutamate"/>
    <property type="evidence" value="ECO:0007669"/>
    <property type="project" value="TreeGrafter"/>
</dbReference>
<dbReference type="HAMAP" id="MF_00087">
    <property type="entry name" value="Glu_tRNA_reductase"/>
    <property type="match status" value="1"/>
</dbReference>
<dbReference type="GO" id="GO:0008883">
    <property type="term" value="F:glutamyl-tRNA reductase activity"/>
    <property type="evidence" value="ECO:0007669"/>
    <property type="project" value="UniProtKB-UniRule"/>
</dbReference>
<evidence type="ECO:0000313" key="18">
    <source>
        <dbReference type="EMBL" id="AWL28261.1"/>
    </source>
</evidence>
<feature type="domain" description="Quinate/shikimate 5-dehydrogenase/glutamyl-tRNA reductase" evidence="16">
    <location>
        <begin position="168"/>
        <end position="306"/>
    </location>
</feature>
<dbReference type="UniPathway" id="UPA00251">
    <property type="reaction ID" value="UER00316"/>
</dbReference>
<gene>
    <name evidence="9" type="primary">hemA</name>
    <name evidence="18" type="ORF">DJ533_06600</name>
</gene>
<feature type="binding site" evidence="9 12">
    <location>
        <begin position="185"/>
        <end position="190"/>
    </location>
    <ligand>
        <name>NADP(+)</name>
        <dbReference type="ChEBI" id="CHEBI:58349"/>
    </ligand>
</feature>
<evidence type="ECO:0000256" key="9">
    <source>
        <dbReference type="HAMAP-Rule" id="MF_00087"/>
    </source>
</evidence>
<evidence type="ECO:0000256" key="14">
    <source>
        <dbReference type="RuleBase" id="RU000584"/>
    </source>
</evidence>
<feature type="domain" description="Glutamyl-tRNA reductase N-terminal" evidence="17">
    <location>
        <begin position="6"/>
        <end position="152"/>
    </location>
</feature>
<evidence type="ECO:0000256" key="1">
    <source>
        <dbReference type="ARBA" id="ARBA00005059"/>
    </source>
</evidence>
<dbReference type="FunFam" id="3.40.50.720:FF:000031">
    <property type="entry name" value="Glutamyl-tRNA reductase"/>
    <property type="match status" value="1"/>
</dbReference>
<dbReference type="PANTHER" id="PTHR43013:SF1">
    <property type="entry name" value="GLUTAMYL-TRNA REDUCTASE"/>
    <property type="match status" value="1"/>
</dbReference>
<feature type="domain" description="Tetrapyrrole biosynthesis glutamyl-tRNA reductase dimerisation" evidence="15">
    <location>
        <begin position="320"/>
        <end position="409"/>
    </location>
</feature>
<comment type="similarity">
    <text evidence="2 9 14">Belongs to the glutamyl-tRNA reductase family.</text>
</comment>
<feature type="binding site" evidence="9 11">
    <location>
        <begin position="110"/>
        <end position="112"/>
    </location>
    <ligand>
        <name>substrate</name>
    </ligand>
</feature>
<dbReference type="Gene3D" id="3.30.460.30">
    <property type="entry name" value="Glutamyl-tRNA reductase, N-terminal domain"/>
    <property type="match status" value="1"/>
</dbReference>
<evidence type="ECO:0000256" key="10">
    <source>
        <dbReference type="PIRSR" id="PIRSR000445-1"/>
    </source>
</evidence>
<dbReference type="STRING" id="1871111.GCA_001704615_02872"/>
<evidence type="ECO:0000313" key="19">
    <source>
        <dbReference type="Proteomes" id="UP000245977"/>
    </source>
</evidence>
<reference evidence="18" key="1">
    <citation type="submission" date="2019-08" db="EMBL/GenBank/DDBJ databases">
        <title>The complete genome of Acinetobacter defluvii strain WCHAD010030.</title>
        <authorList>
            <person name="Hu Y."/>
            <person name="Qin J."/>
            <person name="Feng Y."/>
            <person name="Zong Z."/>
        </authorList>
    </citation>
    <scope>NUCLEOTIDE SEQUENCE</scope>
    <source>
        <strain evidence="18">WCHA30</strain>
    </source>
</reference>
<keyword evidence="19" id="KW-1185">Reference proteome</keyword>
<proteinExistence type="inferred from homology"/>
<evidence type="ECO:0000259" key="17">
    <source>
        <dbReference type="Pfam" id="PF05201"/>
    </source>
</evidence>
<keyword evidence="6 9" id="KW-0627">Porphyrin biosynthesis</keyword>
<evidence type="ECO:0000256" key="5">
    <source>
        <dbReference type="ARBA" id="ARBA00023002"/>
    </source>
</evidence>
<accession>A0A2S2FBA8</accession>
<feature type="binding site" evidence="9 11">
    <location>
        <begin position="49"/>
        <end position="52"/>
    </location>
    <ligand>
        <name>substrate</name>
    </ligand>
</feature>
<evidence type="ECO:0000256" key="2">
    <source>
        <dbReference type="ARBA" id="ARBA00005916"/>
    </source>
</evidence>
<evidence type="ECO:0000256" key="13">
    <source>
        <dbReference type="PIRSR" id="PIRSR000445-4"/>
    </source>
</evidence>
<dbReference type="EC" id="1.2.1.70" evidence="3 9"/>
<dbReference type="SUPFAM" id="SSF69075">
    <property type="entry name" value="Glutamyl tRNA-reductase dimerization domain"/>
    <property type="match status" value="1"/>
</dbReference>
<dbReference type="InterPro" id="IPR018214">
    <property type="entry name" value="GluRdtase_CS"/>
</dbReference>
<dbReference type="OrthoDB" id="110209at2"/>
<evidence type="ECO:0000256" key="6">
    <source>
        <dbReference type="ARBA" id="ARBA00023244"/>
    </source>
</evidence>
<dbReference type="EMBL" id="CP029397">
    <property type="protein sequence ID" value="AWL28261.1"/>
    <property type="molecule type" value="Genomic_DNA"/>
</dbReference>
<feature type="active site" description="Nucleophile" evidence="9 10">
    <location>
        <position position="50"/>
    </location>
</feature>
<keyword evidence="4 9" id="KW-0521">NADP</keyword>
<evidence type="ECO:0000256" key="3">
    <source>
        <dbReference type="ARBA" id="ARBA00012970"/>
    </source>
</evidence>
<dbReference type="Gene3D" id="3.40.50.720">
    <property type="entry name" value="NAD(P)-binding Rossmann-like Domain"/>
    <property type="match status" value="1"/>
</dbReference>
<comment type="domain">
    <text evidence="9">Possesses an unusual extended V-shaped dimeric structure with each monomer consisting of three distinct domains arranged along a curved 'spinal' alpha-helix. The N-terminal catalytic domain specifically recognizes the glutamate moiety of the substrate. The second domain is the NADPH-binding domain, and the third C-terminal domain is responsible for dimerization.</text>
</comment>
<dbReference type="PANTHER" id="PTHR43013">
    <property type="entry name" value="GLUTAMYL-TRNA REDUCTASE"/>
    <property type="match status" value="1"/>
</dbReference>
<protein>
    <recommendedName>
        <fullName evidence="8 9">Glutamyl-tRNA reductase</fullName>
        <shortName evidence="9">GluTR</shortName>
        <ecNumber evidence="3 9">1.2.1.70</ecNumber>
    </recommendedName>
</protein>
<dbReference type="SUPFAM" id="SSF51735">
    <property type="entry name" value="NAD(P)-binding Rossmann-fold domains"/>
    <property type="match status" value="1"/>
</dbReference>
<comment type="catalytic activity">
    <reaction evidence="7 9 14">
        <text>(S)-4-amino-5-oxopentanoate + tRNA(Glu) + NADP(+) = L-glutamyl-tRNA(Glu) + NADPH + H(+)</text>
        <dbReference type="Rhea" id="RHEA:12344"/>
        <dbReference type="Rhea" id="RHEA-COMP:9663"/>
        <dbReference type="Rhea" id="RHEA-COMP:9680"/>
        <dbReference type="ChEBI" id="CHEBI:15378"/>
        <dbReference type="ChEBI" id="CHEBI:57501"/>
        <dbReference type="ChEBI" id="CHEBI:57783"/>
        <dbReference type="ChEBI" id="CHEBI:58349"/>
        <dbReference type="ChEBI" id="CHEBI:78442"/>
        <dbReference type="ChEBI" id="CHEBI:78520"/>
        <dbReference type="EC" id="1.2.1.70"/>
    </reaction>
</comment>
<dbReference type="InterPro" id="IPR006151">
    <property type="entry name" value="Shikm_DH/Glu-tRNA_Rdtase"/>
</dbReference>
<dbReference type="AlphaFoldDB" id="A0A2S2FBA8"/>
<feature type="binding site" evidence="9 11">
    <location>
        <position position="116"/>
    </location>
    <ligand>
        <name>substrate</name>
    </ligand>
</feature>
<dbReference type="NCBIfam" id="TIGR01035">
    <property type="entry name" value="hemA"/>
    <property type="match status" value="1"/>
</dbReference>
<feature type="binding site" evidence="9 11">
    <location>
        <position position="105"/>
    </location>
    <ligand>
        <name>substrate</name>
    </ligand>
</feature>
<evidence type="ECO:0000256" key="12">
    <source>
        <dbReference type="PIRSR" id="PIRSR000445-3"/>
    </source>
</evidence>
<comment type="miscellaneous">
    <text evidence="9">During catalysis, the active site Cys acts as a nucleophile attacking the alpha-carbonyl group of tRNA-bound glutamate with the formation of a thioester intermediate between enzyme and glutamate, and the concomitant release of tRNA(Glu). The thioester intermediate is finally reduced by direct hydride transfer from NADPH, to form the product GSA.</text>
</comment>
<feature type="site" description="Important for activity" evidence="9 13">
    <location>
        <position position="95"/>
    </location>
</feature>
<dbReference type="InterPro" id="IPR015896">
    <property type="entry name" value="4pyrrol_synth_GluRdtase_dimer"/>
</dbReference>
<evidence type="ECO:0000256" key="4">
    <source>
        <dbReference type="ARBA" id="ARBA00022857"/>
    </source>
</evidence>
<evidence type="ECO:0000256" key="11">
    <source>
        <dbReference type="PIRSR" id="PIRSR000445-2"/>
    </source>
</evidence>
<dbReference type="PROSITE" id="PS00747">
    <property type="entry name" value="GLUTR"/>
    <property type="match status" value="1"/>
</dbReference>
<dbReference type="InterPro" id="IPR036343">
    <property type="entry name" value="GluRdtase_N_sf"/>
</dbReference>